<evidence type="ECO:0000256" key="4">
    <source>
        <dbReference type="ARBA" id="ARBA00022692"/>
    </source>
</evidence>
<evidence type="ECO:0000313" key="10">
    <source>
        <dbReference type="EMBL" id="KPM06349.1"/>
    </source>
</evidence>
<accession>A0A132A628</accession>
<evidence type="ECO:0000256" key="6">
    <source>
        <dbReference type="ARBA" id="ARBA00022840"/>
    </source>
</evidence>
<comment type="caution">
    <text evidence="10">The sequence shown here is derived from an EMBL/GenBank/DDBJ whole genome shotgun (WGS) entry which is preliminary data.</text>
</comment>
<dbReference type="Proteomes" id="UP000616769">
    <property type="component" value="Unassembled WGS sequence"/>
</dbReference>
<reference evidence="10 11" key="1">
    <citation type="journal article" date="2015" name="Parasit. Vectors">
        <title>Draft genome of the scabies mite.</title>
        <authorList>
            <person name="Rider S.D.Jr."/>
            <person name="Morgan M.S."/>
            <person name="Arlian L.G."/>
        </authorList>
    </citation>
    <scope>NUCLEOTIDE SEQUENCE [LARGE SCALE GENOMIC DNA]</scope>
    <source>
        <strain evidence="10">Arlian Lab</strain>
    </source>
</reference>
<dbReference type="SUPFAM" id="SSF52540">
    <property type="entry name" value="P-loop containing nucleoside triphosphate hydrolases"/>
    <property type="match status" value="1"/>
</dbReference>
<dbReference type="Pfam" id="PF00005">
    <property type="entry name" value="ABC_tran"/>
    <property type="match status" value="1"/>
</dbReference>
<sequence>MSLSNRSHGKRFRKKKISDSELNRNGTNQSDISDQNESPEHLNNSIERLPSKKSKRSRDRIVFAAPENAGQPIIAIKMPVNDYDEQNETQTAIQIDRPDSSKILPTNKNRLSQREKWRNQLLSLSNFEIVWRNLRYYPPKVCVAESEKSKKRLNVRRTRTLNRPILNNICGSISSGQMTGIMGPSGSGKTILLNCLAGFLDIDCRAENSGEIMINGLNSARIGFVEQFDHLLSYLTVWETVLFASRIRNAARYYLNHRKVTRNVLNRLNLLEKKDHYVSRCSNGERKRISIAIELVFNYDILMLDEPTTGLDSVTSYSIISILKSLSEKVRRLI</sequence>
<dbReference type="InterPro" id="IPR003593">
    <property type="entry name" value="AAA+_ATPase"/>
</dbReference>
<dbReference type="PANTHER" id="PTHR48041">
    <property type="entry name" value="ABC TRANSPORTER G FAMILY MEMBER 28"/>
    <property type="match status" value="1"/>
</dbReference>
<evidence type="ECO:0000313" key="11">
    <source>
        <dbReference type="Proteomes" id="UP000616769"/>
    </source>
</evidence>
<keyword evidence="6" id="KW-0067">ATP-binding</keyword>
<evidence type="ECO:0000256" key="9">
    <source>
        <dbReference type="SAM" id="MobiDB-lite"/>
    </source>
</evidence>
<name>A0A132A628_SARSC</name>
<dbReference type="InterPro" id="IPR003439">
    <property type="entry name" value="ABC_transporter-like_ATP-bd"/>
</dbReference>
<gene>
    <name evidence="10" type="ORF">QR98_0048240</name>
</gene>
<evidence type="ECO:0000256" key="2">
    <source>
        <dbReference type="ARBA" id="ARBA00005814"/>
    </source>
</evidence>
<evidence type="ECO:0000256" key="7">
    <source>
        <dbReference type="ARBA" id="ARBA00022989"/>
    </source>
</evidence>
<dbReference type="InterPro" id="IPR027417">
    <property type="entry name" value="P-loop_NTPase"/>
</dbReference>
<comment type="similarity">
    <text evidence="2">Belongs to the ABC transporter superfamily. ABCG family. Eye pigment precursor importer (TC 3.A.1.204) subfamily.</text>
</comment>
<dbReference type="GO" id="GO:0016020">
    <property type="term" value="C:membrane"/>
    <property type="evidence" value="ECO:0007669"/>
    <property type="project" value="UniProtKB-SubCell"/>
</dbReference>
<keyword evidence="4" id="KW-0812">Transmembrane</keyword>
<evidence type="ECO:0000256" key="3">
    <source>
        <dbReference type="ARBA" id="ARBA00022448"/>
    </source>
</evidence>
<keyword evidence="8" id="KW-0472">Membrane</keyword>
<evidence type="ECO:0000256" key="8">
    <source>
        <dbReference type="ARBA" id="ARBA00023136"/>
    </source>
</evidence>
<feature type="compositionally biased region" description="Polar residues" evidence="9">
    <location>
        <begin position="23"/>
        <end position="46"/>
    </location>
</feature>
<proteinExistence type="inferred from homology"/>
<dbReference type="AlphaFoldDB" id="A0A132A628"/>
<dbReference type="InterPro" id="IPR050352">
    <property type="entry name" value="ABCG_transporters"/>
</dbReference>
<comment type="subcellular location">
    <subcellularLocation>
        <location evidence="1">Membrane</location>
        <topology evidence="1">Multi-pass membrane protein</topology>
    </subcellularLocation>
</comment>
<dbReference type="PROSITE" id="PS50893">
    <property type="entry name" value="ABC_TRANSPORTER_2"/>
    <property type="match status" value="1"/>
</dbReference>
<evidence type="ECO:0000256" key="1">
    <source>
        <dbReference type="ARBA" id="ARBA00004141"/>
    </source>
</evidence>
<dbReference type="EMBL" id="JXLN01010806">
    <property type="protein sequence ID" value="KPM06349.1"/>
    <property type="molecule type" value="Genomic_DNA"/>
</dbReference>
<dbReference type="SMART" id="SM00382">
    <property type="entry name" value="AAA"/>
    <property type="match status" value="1"/>
</dbReference>
<organism evidence="10 11">
    <name type="scientific">Sarcoptes scabiei</name>
    <name type="common">Itch mite</name>
    <name type="synonym">Acarus scabiei</name>
    <dbReference type="NCBI Taxonomy" id="52283"/>
    <lineage>
        <taxon>Eukaryota</taxon>
        <taxon>Metazoa</taxon>
        <taxon>Ecdysozoa</taxon>
        <taxon>Arthropoda</taxon>
        <taxon>Chelicerata</taxon>
        <taxon>Arachnida</taxon>
        <taxon>Acari</taxon>
        <taxon>Acariformes</taxon>
        <taxon>Sarcoptiformes</taxon>
        <taxon>Astigmata</taxon>
        <taxon>Psoroptidia</taxon>
        <taxon>Sarcoptoidea</taxon>
        <taxon>Sarcoptidae</taxon>
        <taxon>Sarcoptinae</taxon>
        <taxon>Sarcoptes</taxon>
    </lineage>
</organism>
<keyword evidence="5" id="KW-0547">Nucleotide-binding</keyword>
<evidence type="ECO:0000256" key="5">
    <source>
        <dbReference type="ARBA" id="ARBA00022741"/>
    </source>
</evidence>
<dbReference type="PANTHER" id="PTHR48041:SF139">
    <property type="entry name" value="PROTEIN SCARLET"/>
    <property type="match status" value="1"/>
</dbReference>
<dbReference type="GO" id="GO:0016887">
    <property type="term" value="F:ATP hydrolysis activity"/>
    <property type="evidence" value="ECO:0007669"/>
    <property type="project" value="InterPro"/>
</dbReference>
<dbReference type="VEuPathDB" id="VectorBase:SSCA002477"/>
<keyword evidence="7" id="KW-1133">Transmembrane helix</keyword>
<feature type="region of interest" description="Disordered" evidence="9">
    <location>
        <begin position="1"/>
        <end position="58"/>
    </location>
</feature>
<dbReference type="GO" id="GO:0042626">
    <property type="term" value="F:ATPase-coupled transmembrane transporter activity"/>
    <property type="evidence" value="ECO:0007669"/>
    <property type="project" value="TreeGrafter"/>
</dbReference>
<keyword evidence="3" id="KW-0813">Transport</keyword>
<feature type="compositionally biased region" description="Basic residues" evidence="9">
    <location>
        <begin position="7"/>
        <end position="16"/>
    </location>
</feature>
<dbReference type="Gene3D" id="3.40.50.300">
    <property type="entry name" value="P-loop containing nucleotide triphosphate hydrolases"/>
    <property type="match status" value="1"/>
</dbReference>
<dbReference type="OrthoDB" id="6502782at2759"/>
<dbReference type="GO" id="GO:0005524">
    <property type="term" value="F:ATP binding"/>
    <property type="evidence" value="ECO:0007669"/>
    <property type="project" value="UniProtKB-KW"/>
</dbReference>
<protein>
    <submittedName>
        <fullName evidence="10">ABC transporter sub-family G-like protein 11</fullName>
    </submittedName>
</protein>